<proteinExistence type="predicted"/>
<reference evidence="1" key="1">
    <citation type="journal article" date="2020" name="Nature">
        <title>Giant virus diversity and host interactions through global metagenomics.</title>
        <authorList>
            <person name="Schulz F."/>
            <person name="Roux S."/>
            <person name="Paez-Espino D."/>
            <person name="Jungbluth S."/>
            <person name="Walsh D.A."/>
            <person name="Denef V.J."/>
            <person name="McMahon K.D."/>
            <person name="Konstantinidis K.T."/>
            <person name="Eloe-Fadrosh E.A."/>
            <person name="Kyrpides N.C."/>
            <person name="Woyke T."/>
        </authorList>
    </citation>
    <scope>NUCLEOTIDE SEQUENCE</scope>
    <source>
        <strain evidence="1">GVMAG-S-1102113-126</strain>
    </source>
</reference>
<sequence length="259" mass="28839">MTNMEYTIKLVFPPRSIMANATLPGFTKELSEAYISELTSKNLVHYDESLEIVSEIHRIIMQQDETSTCKGNVFHEATYDEVSLALSTSMIHGSLLVALNNDRPVGLSILVCSAPKLYRVDGLCAFIRSHKIGQNLLNVGKQIVNTHSRYAFTLAPNIQSTTQAGTFDPNFDEAELMQGELIEIPPLHTPQIGELSNGISRVYLVDASDIQGYYQSQGFTPCTIPVAGNDGYNLKIGNSMLHAHVFDWDRQIIRNTFRV</sequence>
<evidence type="ECO:0000313" key="1">
    <source>
        <dbReference type="EMBL" id="QHU14632.1"/>
    </source>
</evidence>
<dbReference type="AlphaFoldDB" id="A0A6C0K999"/>
<accession>A0A6C0K999</accession>
<protein>
    <submittedName>
        <fullName evidence="1">Uncharacterized protein</fullName>
    </submittedName>
</protein>
<name>A0A6C0K999_9ZZZZ</name>
<organism evidence="1">
    <name type="scientific">viral metagenome</name>
    <dbReference type="NCBI Taxonomy" id="1070528"/>
    <lineage>
        <taxon>unclassified sequences</taxon>
        <taxon>metagenomes</taxon>
        <taxon>organismal metagenomes</taxon>
    </lineage>
</organism>
<dbReference type="EMBL" id="MN740844">
    <property type="protein sequence ID" value="QHU14632.1"/>
    <property type="molecule type" value="Genomic_DNA"/>
</dbReference>